<reference evidence="2" key="1">
    <citation type="journal article" date="2017" name="Nat. Commun.">
        <title>The asparagus genome sheds light on the origin and evolution of a young Y chromosome.</title>
        <authorList>
            <person name="Harkess A."/>
            <person name="Zhou J."/>
            <person name="Xu C."/>
            <person name="Bowers J.E."/>
            <person name="Van der Hulst R."/>
            <person name="Ayyampalayam S."/>
            <person name="Mercati F."/>
            <person name="Riccardi P."/>
            <person name="McKain M.R."/>
            <person name="Kakrana A."/>
            <person name="Tang H."/>
            <person name="Ray J."/>
            <person name="Groenendijk J."/>
            <person name="Arikit S."/>
            <person name="Mathioni S.M."/>
            <person name="Nakano M."/>
            <person name="Shan H."/>
            <person name="Telgmann-Rauber A."/>
            <person name="Kanno A."/>
            <person name="Yue Z."/>
            <person name="Chen H."/>
            <person name="Li W."/>
            <person name="Chen Y."/>
            <person name="Xu X."/>
            <person name="Zhang Y."/>
            <person name="Luo S."/>
            <person name="Chen H."/>
            <person name="Gao J."/>
            <person name="Mao Z."/>
            <person name="Pires J.C."/>
            <person name="Luo M."/>
            <person name="Kudrna D."/>
            <person name="Wing R.A."/>
            <person name="Meyers B.C."/>
            <person name="Yi K."/>
            <person name="Kong H."/>
            <person name="Lavrijsen P."/>
            <person name="Sunseri F."/>
            <person name="Falavigna A."/>
            <person name="Ye Y."/>
            <person name="Leebens-Mack J.H."/>
            <person name="Chen G."/>
        </authorList>
    </citation>
    <scope>NUCLEOTIDE SEQUENCE [LARGE SCALE GENOMIC DNA]</scope>
    <source>
        <strain evidence="2">cv. DH0086</strain>
    </source>
</reference>
<dbReference type="Proteomes" id="UP000243459">
    <property type="component" value="Chromosome 2"/>
</dbReference>
<accession>A0A5P1FNF7</accession>
<organism evidence="1 2">
    <name type="scientific">Asparagus officinalis</name>
    <name type="common">Garden asparagus</name>
    <dbReference type="NCBI Taxonomy" id="4686"/>
    <lineage>
        <taxon>Eukaryota</taxon>
        <taxon>Viridiplantae</taxon>
        <taxon>Streptophyta</taxon>
        <taxon>Embryophyta</taxon>
        <taxon>Tracheophyta</taxon>
        <taxon>Spermatophyta</taxon>
        <taxon>Magnoliopsida</taxon>
        <taxon>Liliopsida</taxon>
        <taxon>Asparagales</taxon>
        <taxon>Asparagaceae</taxon>
        <taxon>Asparagoideae</taxon>
        <taxon>Asparagus</taxon>
    </lineage>
</organism>
<dbReference type="AlphaFoldDB" id="A0A5P1FNF7"/>
<dbReference type="Gramene" id="ONK78221">
    <property type="protein sequence ID" value="ONK78221"/>
    <property type="gene ID" value="A4U43_C02F15880"/>
</dbReference>
<keyword evidence="2" id="KW-1185">Reference proteome</keyword>
<protein>
    <submittedName>
        <fullName evidence="1">Uncharacterized protein</fullName>
    </submittedName>
</protein>
<sequence>MAMVAYLRAPVNRCNYFGHDGTHDPEVTHVFNRNIPLFLDDSSHEWIEVIRMVSYKTLWEIITDAKFSMIYEDMSVKPHFLFGEAVPGGNSFFHYGEEYWYYAQGDLQFSLPA</sequence>
<evidence type="ECO:0000313" key="1">
    <source>
        <dbReference type="EMBL" id="ONK78221.1"/>
    </source>
</evidence>
<name>A0A5P1FNF7_ASPOF</name>
<dbReference type="EMBL" id="CM007382">
    <property type="protein sequence ID" value="ONK78221.1"/>
    <property type="molecule type" value="Genomic_DNA"/>
</dbReference>
<proteinExistence type="predicted"/>
<gene>
    <name evidence="1" type="ORF">A4U43_C02F15880</name>
</gene>
<evidence type="ECO:0000313" key="2">
    <source>
        <dbReference type="Proteomes" id="UP000243459"/>
    </source>
</evidence>